<dbReference type="eggNOG" id="ENOG5030CBT">
    <property type="taxonomic scope" value="Bacteria"/>
</dbReference>
<dbReference type="Proteomes" id="UP000006000">
    <property type="component" value="Unassembled WGS sequence"/>
</dbReference>
<keyword evidence="1" id="KW-1133">Transmembrane helix</keyword>
<feature type="transmembrane region" description="Helical" evidence="1">
    <location>
        <begin position="59"/>
        <end position="77"/>
    </location>
</feature>
<evidence type="ECO:0000256" key="1">
    <source>
        <dbReference type="SAM" id="Phobius"/>
    </source>
</evidence>
<keyword evidence="1" id="KW-0472">Membrane</keyword>
<sequence length="116" mass="12865">MSKAVSRVMSWMIIYLDISLPICSSNLPESWRATICFLLGLASSGVYTDPRCYHRSGSLLHYHFILTSKLAVLFLLHFPGSHLHRPLAGTLPYEARTFLTCVLSAIAAAIICSTHN</sequence>
<comment type="caution">
    <text evidence="2">The sequence shown here is derived from an EMBL/GenBank/DDBJ whole genome shotgun (WGS) entry which is preliminary data.</text>
</comment>
<organism evidence="2 3">
    <name type="scientific">Eubacterium ventriosum ATCC 27560</name>
    <dbReference type="NCBI Taxonomy" id="411463"/>
    <lineage>
        <taxon>Bacteria</taxon>
        <taxon>Bacillati</taxon>
        <taxon>Bacillota</taxon>
        <taxon>Clostridia</taxon>
        <taxon>Eubacteriales</taxon>
        <taxon>Eubacteriaceae</taxon>
        <taxon>Eubacterium</taxon>
    </lineage>
</organism>
<feature type="transmembrane region" description="Helical" evidence="1">
    <location>
        <begin position="97"/>
        <end position="114"/>
    </location>
</feature>
<evidence type="ECO:0000313" key="2">
    <source>
        <dbReference type="EMBL" id="EDM52334.1"/>
    </source>
</evidence>
<proteinExistence type="predicted"/>
<dbReference type="EMBL" id="AAVL02000025">
    <property type="protein sequence ID" value="EDM52334.1"/>
    <property type="molecule type" value="Genomic_DNA"/>
</dbReference>
<accession>A5Z3U3</accession>
<dbReference type="AlphaFoldDB" id="A5Z3U3"/>
<dbReference type="AntiFam" id="ANF00041">
    <property type="entry name" value="Antisense to RNaseP"/>
</dbReference>
<dbReference type="HOGENOM" id="CLU_2093174_0_0_9"/>
<reference evidence="2 3" key="1">
    <citation type="submission" date="2007-03" db="EMBL/GenBank/DDBJ databases">
        <authorList>
            <person name="Fulton L."/>
            <person name="Clifton S."/>
            <person name="Fulton B."/>
            <person name="Xu J."/>
            <person name="Minx P."/>
            <person name="Pepin K.H."/>
            <person name="Johnson M."/>
            <person name="Thiruvilangam P."/>
            <person name="Bhonagiri V."/>
            <person name="Nash W.E."/>
            <person name="Mardis E.R."/>
            <person name="Wilson R.K."/>
        </authorList>
    </citation>
    <scope>NUCLEOTIDE SEQUENCE [LARGE SCALE GENOMIC DNA]</scope>
    <source>
        <strain evidence="2 3">ATCC 27560</strain>
    </source>
</reference>
<name>A5Z3U3_9FIRM</name>
<gene>
    <name evidence="2" type="ORF">EUBVEN_00348</name>
</gene>
<reference evidence="2 3" key="2">
    <citation type="submission" date="2007-04" db="EMBL/GenBank/DDBJ databases">
        <title>Draft genome sequence of Eubacterium ventriosum (ATCC 27560).</title>
        <authorList>
            <person name="Sudarsanam P."/>
            <person name="Ley R."/>
            <person name="Guruge J."/>
            <person name="Turnbaugh P.J."/>
            <person name="Mahowald M."/>
            <person name="Liep D."/>
            <person name="Gordon J."/>
        </authorList>
    </citation>
    <scope>NUCLEOTIDE SEQUENCE [LARGE SCALE GENOMIC DNA]</scope>
    <source>
        <strain evidence="2 3">ATCC 27560</strain>
    </source>
</reference>
<evidence type="ECO:0000313" key="3">
    <source>
        <dbReference type="Proteomes" id="UP000006000"/>
    </source>
</evidence>
<keyword evidence="1" id="KW-0812">Transmembrane</keyword>
<protein>
    <submittedName>
        <fullName evidence="2">Uncharacterized protein</fullName>
    </submittedName>
</protein>